<keyword evidence="2" id="KW-1185">Reference proteome</keyword>
<reference evidence="1 2" key="1">
    <citation type="journal article" date="2021" name="Front. Genet.">
        <title>Chromosome-Level Genome Assembly Reveals Significant Gene Expansion in the Toll and IMD Signaling Pathways of Dendrolimus kikuchii.</title>
        <authorList>
            <person name="Zhou J."/>
            <person name="Wu P."/>
            <person name="Xiong Z."/>
            <person name="Liu N."/>
            <person name="Zhao N."/>
            <person name="Ji M."/>
            <person name="Qiu Y."/>
            <person name="Yang B."/>
        </authorList>
    </citation>
    <scope>NUCLEOTIDE SEQUENCE [LARGE SCALE GENOMIC DNA]</scope>
    <source>
        <strain evidence="1">Ann1</strain>
    </source>
</reference>
<dbReference type="EMBL" id="CM034391">
    <property type="protein sequence ID" value="KAJ0181101.1"/>
    <property type="molecule type" value="Genomic_DNA"/>
</dbReference>
<sequence length="464" mass="51553">MTSPRRTKNIESQCLMQSLDWDSPSAATGTVKRRRSNPEDSADPTVINQDAIFEAQTPSDSGSGTSKSVDDNDKSDSLIDVEERISCIINESRSSISNSESSDVEIIIDTILGNPVDLFAQNDTFICDRSKTFIKSEDVSTIKEKSSNISNTNCQDKRNKDKKLKTPAPIKKLNKSFDIVKPSSRPKEIKKAEEKSSVLPVYKSTINGTNIESNTSNSKKKVTSKLKLPFTPTRTMDKPKMNFFQNKGSTNENKPSPLLSSPVRRTISNEYVRLKFTNDTVIRRTIDGKSVPKITPKIQSIIPESPVDTEDPFLNLSPNKKYTVTVNNKVRCDKDNYVIFDPETGFDPADRTRQSRIPLKSPSGDKSRIPLKSPTGENSSIPRKSANVSDTDSGILSPNSPVDTSERGATYYVNAVTFSETAKKCTSEYDITILDPGLARKATEQIQVSYYILLLMDNKHVINL</sequence>
<protein>
    <submittedName>
        <fullName evidence="1">Uncharacterized protein</fullName>
    </submittedName>
</protein>
<comment type="caution">
    <text evidence="1">The sequence shown here is derived from an EMBL/GenBank/DDBJ whole genome shotgun (WGS) entry which is preliminary data.</text>
</comment>
<dbReference type="Proteomes" id="UP000824533">
    <property type="component" value="Linkage Group LG05"/>
</dbReference>
<evidence type="ECO:0000313" key="2">
    <source>
        <dbReference type="Proteomes" id="UP000824533"/>
    </source>
</evidence>
<accession>A0ACC1DBB5</accession>
<proteinExistence type="predicted"/>
<gene>
    <name evidence="1" type="ORF">K1T71_003186</name>
</gene>
<organism evidence="1 2">
    <name type="scientific">Dendrolimus kikuchii</name>
    <dbReference type="NCBI Taxonomy" id="765133"/>
    <lineage>
        <taxon>Eukaryota</taxon>
        <taxon>Metazoa</taxon>
        <taxon>Ecdysozoa</taxon>
        <taxon>Arthropoda</taxon>
        <taxon>Hexapoda</taxon>
        <taxon>Insecta</taxon>
        <taxon>Pterygota</taxon>
        <taxon>Neoptera</taxon>
        <taxon>Endopterygota</taxon>
        <taxon>Lepidoptera</taxon>
        <taxon>Glossata</taxon>
        <taxon>Ditrysia</taxon>
        <taxon>Bombycoidea</taxon>
        <taxon>Lasiocampidae</taxon>
        <taxon>Dendrolimus</taxon>
    </lineage>
</organism>
<name>A0ACC1DBB5_9NEOP</name>
<evidence type="ECO:0000313" key="1">
    <source>
        <dbReference type="EMBL" id="KAJ0181101.1"/>
    </source>
</evidence>